<dbReference type="EMBL" id="ML119884">
    <property type="protein sequence ID" value="RPA72035.1"/>
    <property type="molecule type" value="Genomic_DNA"/>
</dbReference>
<dbReference type="Proteomes" id="UP000275078">
    <property type="component" value="Unassembled WGS sequence"/>
</dbReference>
<proteinExistence type="predicted"/>
<keyword evidence="3" id="KW-1185">Reference proteome</keyword>
<organism evidence="2 3">
    <name type="scientific">Ascobolus immersus RN42</name>
    <dbReference type="NCBI Taxonomy" id="1160509"/>
    <lineage>
        <taxon>Eukaryota</taxon>
        <taxon>Fungi</taxon>
        <taxon>Dikarya</taxon>
        <taxon>Ascomycota</taxon>
        <taxon>Pezizomycotina</taxon>
        <taxon>Pezizomycetes</taxon>
        <taxon>Pezizales</taxon>
        <taxon>Ascobolaceae</taxon>
        <taxon>Ascobolus</taxon>
    </lineage>
</organism>
<feature type="region of interest" description="Disordered" evidence="1">
    <location>
        <begin position="240"/>
        <end position="264"/>
    </location>
</feature>
<evidence type="ECO:0000256" key="1">
    <source>
        <dbReference type="SAM" id="MobiDB-lite"/>
    </source>
</evidence>
<evidence type="ECO:0000313" key="3">
    <source>
        <dbReference type="Proteomes" id="UP000275078"/>
    </source>
</evidence>
<dbReference type="AlphaFoldDB" id="A0A3N4HCG9"/>
<reference evidence="2 3" key="1">
    <citation type="journal article" date="2018" name="Nat. Ecol. Evol.">
        <title>Pezizomycetes genomes reveal the molecular basis of ectomycorrhizal truffle lifestyle.</title>
        <authorList>
            <person name="Murat C."/>
            <person name="Payen T."/>
            <person name="Noel B."/>
            <person name="Kuo A."/>
            <person name="Morin E."/>
            <person name="Chen J."/>
            <person name="Kohler A."/>
            <person name="Krizsan K."/>
            <person name="Balestrini R."/>
            <person name="Da Silva C."/>
            <person name="Montanini B."/>
            <person name="Hainaut M."/>
            <person name="Levati E."/>
            <person name="Barry K.W."/>
            <person name="Belfiori B."/>
            <person name="Cichocki N."/>
            <person name="Clum A."/>
            <person name="Dockter R.B."/>
            <person name="Fauchery L."/>
            <person name="Guy J."/>
            <person name="Iotti M."/>
            <person name="Le Tacon F."/>
            <person name="Lindquist E.A."/>
            <person name="Lipzen A."/>
            <person name="Malagnac F."/>
            <person name="Mello A."/>
            <person name="Molinier V."/>
            <person name="Miyauchi S."/>
            <person name="Poulain J."/>
            <person name="Riccioni C."/>
            <person name="Rubini A."/>
            <person name="Sitrit Y."/>
            <person name="Splivallo R."/>
            <person name="Traeger S."/>
            <person name="Wang M."/>
            <person name="Zifcakova L."/>
            <person name="Wipf D."/>
            <person name="Zambonelli A."/>
            <person name="Paolocci F."/>
            <person name="Nowrousian M."/>
            <person name="Ottonello S."/>
            <person name="Baldrian P."/>
            <person name="Spatafora J.W."/>
            <person name="Henrissat B."/>
            <person name="Nagy L.G."/>
            <person name="Aury J.M."/>
            <person name="Wincker P."/>
            <person name="Grigoriev I.V."/>
            <person name="Bonfante P."/>
            <person name="Martin F.M."/>
        </authorList>
    </citation>
    <scope>NUCLEOTIDE SEQUENCE [LARGE SCALE GENOMIC DNA]</scope>
    <source>
        <strain evidence="2 3">RN42</strain>
    </source>
</reference>
<protein>
    <submittedName>
        <fullName evidence="2">Uncharacterized protein</fullName>
    </submittedName>
</protein>
<accession>A0A3N4HCG9</accession>
<name>A0A3N4HCG9_ASCIM</name>
<gene>
    <name evidence="2" type="ORF">BJ508DRAFT_381774</name>
</gene>
<evidence type="ECO:0000313" key="2">
    <source>
        <dbReference type="EMBL" id="RPA72035.1"/>
    </source>
</evidence>
<sequence length="480" mass="55235">MRCASDIDRDKYNPRFPYHSYEPLPCLYFHTDPDYSSTLLIWIEHYGGECSISESMSSAAWSALSPTHRLRLCQWSAAPFRSNYEIYPRNTDDSFDFENTPHGTLSTGYLPTREENRARAEWVFLGFLLIREIYIQLKPYLKQRPGFDCDNVEIVWAVPVFMDPEEEGWVPEFWLPLEGPYVTQYEIIDDTPLRESRMFRVIQAHFPEVTETVSYAVSIGQHPQTREPTTLALRPIHAVEQPRPSQPSNLVSEEDIHELSTSDNATALRELSKRGEEKRRTDFNAKLTSLPQKLPDTEYANNGLEWVLYDETTPGSPSLTDVNKLLQMTQSWIRPYGSPNERGSRYGEISGNEIWKTETDTCHPIASVPSSDDPKRQSLFQICRPSVKDRSRIKVYPSYEKLPLNIGSEFLVPVFHTMLDTLLRPEKTSMGQLPYIRKNIGGIMRLRVKEGGPIKDLSDDYKENGLWLFDFVISGGEDKS</sequence>